<dbReference type="KEGG" id="abaw:D5400_06565"/>
<dbReference type="PANTHER" id="PTHR24421">
    <property type="entry name" value="NITRATE/NITRITE SENSOR PROTEIN NARX-RELATED"/>
    <property type="match status" value="1"/>
</dbReference>
<evidence type="ECO:0000256" key="2">
    <source>
        <dbReference type="ARBA" id="ARBA00022777"/>
    </source>
</evidence>
<dbReference type="InterPro" id="IPR036890">
    <property type="entry name" value="HATPase_C_sf"/>
</dbReference>
<keyword evidence="2 7" id="KW-0418">Kinase</keyword>
<evidence type="ECO:0000259" key="6">
    <source>
        <dbReference type="PROSITE" id="PS50109"/>
    </source>
</evidence>
<evidence type="ECO:0000256" key="1">
    <source>
        <dbReference type="ARBA" id="ARBA00022679"/>
    </source>
</evidence>
<keyword evidence="8" id="KW-1185">Reference proteome</keyword>
<keyword evidence="5" id="KW-0812">Transmembrane</keyword>
<evidence type="ECO:0000256" key="5">
    <source>
        <dbReference type="SAM" id="Phobius"/>
    </source>
</evidence>
<dbReference type="Gene3D" id="3.30.565.10">
    <property type="entry name" value="Histidine kinase-like ATPase, C-terminal domain"/>
    <property type="match status" value="1"/>
</dbReference>
<gene>
    <name evidence="7" type="ORF">D5400_06565</name>
</gene>
<evidence type="ECO:0000256" key="4">
    <source>
        <dbReference type="SAM" id="Coils"/>
    </source>
</evidence>
<dbReference type="Proteomes" id="UP000268192">
    <property type="component" value="Chromosome"/>
</dbReference>
<dbReference type="InterPro" id="IPR050482">
    <property type="entry name" value="Sensor_HK_TwoCompSys"/>
</dbReference>
<dbReference type="SUPFAM" id="SSF103190">
    <property type="entry name" value="Sensory domain-like"/>
    <property type="match status" value="1"/>
</dbReference>
<dbReference type="InterPro" id="IPR029151">
    <property type="entry name" value="Sensor-like_sf"/>
</dbReference>
<feature type="coiled-coil region" evidence="4">
    <location>
        <begin position="253"/>
        <end position="280"/>
    </location>
</feature>
<dbReference type="InterPro" id="IPR003594">
    <property type="entry name" value="HATPase_dom"/>
</dbReference>
<dbReference type="InterPro" id="IPR005467">
    <property type="entry name" value="His_kinase_dom"/>
</dbReference>
<dbReference type="PROSITE" id="PS50109">
    <property type="entry name" value="HIS_KIN"/>
    <property type="match status" value="1"/>
</dbReference>
<name>A0A3S9B210_9HYPH</name>
<organism evidence="7 8">
    <name type="scientific">Georhizobium profundi</name>
    <dbReference type="NCBI Taxonomy" id="2341112"/>
    <lineage>
        <taxon>Bacteria</taxon>
        <taxon>Pseudomonadati</taxon>
        <taxon>Pseudomonadota</taxon>
        <taxon>Alphaproteobacteria</taxon>
        <taxon>Hyphomicrobiales</taxon>
        <taxon>Rhizobiaceae</taxon>
        <taxon>Georhizobium</taxon>
    </lineage>
</organism>
<dbReference type="SUPFAM" id="SSF55874">
    <property type="entry name" value="ATPase domain of HSP90 chaperone/DNA topoisomerase II/histidine kinase"/>
    <property type="match status" value="1"/>
</dbReference>
<evidence type="ECO:0000256" key="3">
    <source>
        <dbReference type="ARBA" id="ARBA00023012"/>
    </source>
</evidence>
<accession>A0A3S9B210</accession>
<feature type="domain" description="Histidine kinase" evidence="6">
    <location>
        <begin position="403"/>
        <end position="495"/>
    </location>
</feature>
<protein>
    <submittedName>
        <fullName evidence="7">Sensor histidine kinase</fullName>
    </submittedName>
</protein>
<dbReference type="CDD" id="cd16917">
    <property type="entry name" value="HATPase_UhpB-NarQ-NarX-like"/>
    <property type="match status" value="1"/>
</dbReference>
<dbReference type="OrthoDB" id="9778496at2"/>
<keyword evidence="4" id="KW-0175">Coiled coil</keyword>
<sequence length="495" mass="53973">MPERATSRTTSGPLGSNGDHARTAVSLWRTVWRTLFPGTLASQFMLGATAVVFTLMLVLGYWANSRLENAILKSAGEFGAVYIESFLERYVQNMTPEGTLPPYVHRQIDGRMNSNVDQRQIVSVKIWNRDGIVIYSDEKANIGLKSTSDDLANAFAGRVVTSYEESQNDDADRLIEVGVPLVEIYTPLRDRDTGEIVAVGEFYQQATSLQAEIRRLETWTWLLVAVTAIPMLGLLHVLVRRGSKRIEAQDLQLRIQLQEANELAAQNARLRRSADKARVDSTRTNETLLGRIGSDLHDGPVQLLSLLILKLGARSGAFTDGQMTAQERAESDREIIALAEEIMTEIRTVSAGLSLPELEHLSLAEVVNLAVNRHENLTGTSVVTDIGTLPSSVSHPVKICAYRIVQEGLSNAVKHAGGVGQHVAAHSNAEEIELVVSDQGPGMSAHAAEGLKVATASHGLGLKGMRNRIRAFAGRLDVQSSREGGTRITAHIPQL</sequence>
<evidence type="ECO:0000313" key="7">
    <source>
        <dbReference type="EMBL" id="AZN70985.1"/>
    </source>
</evidence>
<dbReference type="Pfam" id="PF02518">
    <property type="entry name" value="HATPase_c"/>
    <property type="match status" value="1"/>
</dbReference>
<keyword evidence="5" id="KW-1133">Transmembrane helix</keyword>
<evidence type="ECO:0000313" key="8">
    <source>
        <dbReference type="Proteomes" id="UP000268192"/>
    </source>
</evidence>
<dbReference type="SMART" id="SM00387">
    <property type="entry name" value="HATPase_c"/>
    <property type="match status" value="1"/>
</dbReference>
<feature type="transmembrane region" description="Helical" evidence="5">
    <location>
        <begin position="40"/>
        <end position="63"/>
    </location>
</feature>
<dbReference type="AlphaFoldDB" id="A0A3S9B210"/>
<proteinExistence type="predicted"/>
<feature type="transmembrane region" description="Helical" evidence="5">
    <location>
        <begin position="219"/>
        <end position="239"/>
    </location>
</feature>
<reference evidence="7 8" key="1">
    <citation type="submission" date="2018-09" db="EMBL/GenBank/DDBJ databases">
        <title>Marinorhizobium profundi gen. nov., sp. nov., isolated from a deep-sea sediment sample from the New Britain Trench and proposal of Marinorhizobiaceae fam. nov. in the order Rhizobiales of the class Alphaproteobacteria.</title>
        <authorList>
            <person name="Cao J."/>
        </authorList>
    </citation>
    <scope>NUCLEOTIDE SEQUENCE [LARGE SCALE GENOMIC DNA]</scope>
    <source>
        <strain evidence="7 8">WS11</strain>
    </source>
</reference>
<dbReference type="GO" id="GO:0016301">
    <property type="term" value="F:kinase activity"/>
    <property type="evidence" value="ECO:0007669"/>
    <property type="project" value="UniProtKB-KW"/>
</dbReference>
<keyword evidence="5" id="KW-0472">Membrane</keyword>
<dbReference type="GO" id="GO:0000160">
    <property type="term" value="P:phosphorelay signal transduction system"/>
    <property type="evidence" value="ECO:0007669"/>
    <property type="project" value="UniProtKB-KW"/>
</dbReference>
<keyword evidence="1" id="KW-0808">Transferase</keyword>
<dbReference type="PANTHER" id="PTHR24421:SF58">
    <property type="entry name" value="SIGNAL TRANSDUCTION HISTIDINE-PROTEIN KINASE_PHOSPHATASE UHPB"/>
    <property type="match status" value="1"/>
</dbReference>
<dbReference type="EMBL" id="CP032509">
    <property type="protein sequence ID" value="AZN70985.1"/>
    <property type="molecule type" value="Genomic_DNA"/>
</dbReference>
<keyword evidence="3" id="KW-0902">Two-component regulatory system</keyword>